<name>A0A8D9ESJ6_9HEMI</name>
<accession>A0A8D9ESJ6</accession>
<proteinExistence type="predicted"/>
<dbReference type="InterPro" id="IPR040676">
    <property type="entry name" value="DUF5641"/>
</dbReference>
<dbReference type="Gene3D" id="1.10.340.70">
    <property type="match status" value="1"/>
</dbReference>
<dbReference type="Pfam" id="PF05380">
    <property type="entry name" value="Peptidase_A17"/>
    <property type="match status" value="1"/>
</dbReference>
<dbReference type="InterPro" id="IPR036397">
    <property type="entry name" value="RNaseH_sf"/>
</dbReference>
<dbReference type="PROSITE" id="PS50994">
    <property type="entry name" value="INTEGRASE"/>
    <property type="match status" value="1"/>
</dbReference>
<dbReference type="GO" id="GO:0015074">
    <property type="term" value="P:DNA integration"/>
    <property type="evidence" value="ECO:0007669"/>
    <property type="project" value="InterPro"/>
</dbReference>
<feature type="domain" description="Integrase catalytic" evidence="1">
    <location>
        <begin position="418"/>
        <end position="610"/>
    </location>
</feature>
<evidence type="ECO:0000313" key="2">
    <source>
        <dbReference type="EMBL" id="CAG6764833.1"/>
    </source>
</evidence>
<sequence>MVSCNCSTENFNNKDWDNIISEEDRYLFLDIVDDLQTIPNYEIMRLLGTITQTTHLELHAFSDACMYSYGTAIYLRCVNGNDITCNLIFAKVRVSSKNMTLPRLELMGALVAYRSLIFINKSLNLVVNKVYVWSDSTCVLHWLHTRKLLPVFVKNRVNEIRSGELDITFKYIRTHLNPADLCRGQIGSTLVNNKLWWHGPSFLCHGENDWPVDNIDFGNVKLEAEIPTEENSEIDLLAKTRSRNKPAPRPNDVDETEFSSFHQLINHTCIVRCSGNIRIPISKGDYTVARVDWIKYLQGKYFQDTKISLENGKKDSLSLNLGLELDGNGLIICKGRFVDLKIDSDNPFPILLPRKDHLTQIIVMDIHVKNCHLGTNQTLAALRNNYWLPSGRTEVKSILRLCKICQKFNCKPYETPEFSAYPNYRLNKNVSFTHSAVDYFGPLHVNDGGKATLTRSVWCLLFTCLTTRAVHFELVNSESSSDLLLAFRRFIARTGGCKSLLSDNAAQFHLLQRTFQHVYDDNTAHDILNENKIEFKFTPALSPWAGGCFERLISITKQCLRKMLGNLSLSMCQLNTLLTEIQHAINNRPLGYYGEEDFIITPNHFLGIKRDNFLPDVSSSNVPRNQGNVSTLVREWKKGNQYLEAFWSKWFAQYVQSLRERQDVRCKSGKGNQRVPKVGDVVLVRKPKCKNREMWPYGKIEKLYFGRDSKVRHVDVRLQNGFAVSRPVSWLYPFECCD</sequence>
<dbReference type="InterPro" id="IPR001584">
    <property type="entry name" value="Integrase_cat-core"/>
</dbReference>
<protein>
    <recommendedName>
        <fullName evidence="1">Integrase catalytic domain-containing protein</fullName>
    </recommendedName>
</protein>
<dbReference type="InterPro" id="IPR041588">
    <property type="entry name" value="Integrase_H2C2"/>
</dbReference>
<dbReference type="GO" id="GO:0003676">
    <property type="term" value="F:nucleic acid binding"/>
    <property type="evidence" value="ECO:0007669"/>
    <property type="project" value="InterPro"/>
</dbReference>
<dbReference type="PANTHER" id="PTHR47331">
    <property type="entry name" value="PHD-TYPE DOMAIN-CONTAINING PROTEIN"/>
    <property type="match status" value="1"/>
</dbReference>
<dbReference type="EMBL" id="HBUF01566706">
    <property type="protein sequence ID" value="CAG6764833.1"/>
    <property type="molecule type" value="Transcribed_RNA"/>
</dbReference>
<dbReference type="Pfam" id="PF18701">
    <property type="entry name" value="DUF5641"/>
    <property type="match status" value="1"/>
</dbReference>
<evidence type="ECO:0000259" key="1">
    <source>
        <dbReference type="PROSITE" id="PS50994"/>
    </source>
</evidence>
<dbReference type="Gene3D" id="3.30.420.10">
    <property type="entry name" value="Ribonuclease H-like superfamily/Ribonuclease H"/>
    <property type="match status" value="1"/>
</dbReference>
<organism evidence="2">
    <name type="scientific">Cacopsylla melanoneura</name>
    <dbReference type="NCBI Taxonomy" id="428564"/>
    <lineage>
        <taxon>Eukaryota</taxon>
        <taxon>Metazoa</taxon>
        <taxon>Ecdysozoa</taxon>
        <taxon>Arthropoda</taxon>
        <taxon>Hexapoda</taxon>
        <taxon>Insecta</taxon>
        <taxon>Pterygota</taxon>
        <taxon>Neoptera</taxon>
        <taxon>Paraneoptera</taxon>
        <taxon>Hemiptera</taxon>
        <taxon>Sternorrhyncha</taxon>
        <taxon>Psylloidea</taxon>
        <taxon>Psyllidae</taxon>
        <taxon>Psyllinae</taxon>
        <taxon>Cacopsylla</taxon>
    </lineage>
</organism>
<dbReference type="InterPro" id="IPR008042">
    <property type="entry name" value="Retrotrans_Pao"/>
</dbReference>
<dbReference type="Pfam" id="PF17921">
    <property type="entry name" value="Integrase_H2C2"/>
    <property type="match status" value="1"/>
</dbReference>
<dbReference type="AlphaFoldDB" id="A0A8D9ESJ6"/>
<dbReference type="InterPro" id="IPR012337">
    <property type="entry name" value="RNaseH-like_sf"/>
</dbReference>
<reference evidence="2" key="1">
    <citation type="submission" date="2021-05" db="EMBL/GenBank/DDBJ databases">
        <authorList>
            <person name="Alioto T."/>
            <person name="Alioto T."/>
            <person name="Gomez Garrido J."/>
        </authorList>
    </citation>
    <scope>NUCLEOTIDE SEQUENCE</scope>
</reference>
<dbReference type="SUPFAM" id="SSF53098">
    <property type="entry name" value="Ribonuclease H-like"/>
    <property type="match status" value="1"/>
</dbReference>